<keyword evidence="2" id="KW-1185">Reference proteome</keyword>
<name>A0A6P8AY96_PYRGI</name>
<evidence type="ECO:0000256" key="1">
    <source>
        <dbReference type="SAM" id="MobiDB-lite"/>
    </source>
</evidence>
<accession>A0A6P8AY96</accession>
<dbReference type="Proteomes" id="UP000515153">
    <property type="component" value="Chromosome VII"/>
</dbReference>
<dbReference type="AlphaFoldDB" id="A0A6P8AY96"/>
<feature type="compositionally biased region" description="Basic residues" evidence="1">
    <location>
        <begin position="76"/>
        <end position="94"/>
    </location>
</feature>
<gene>
    <name evidence="3" type="ORF">PgNI_10448</name>
</gene>
<reference evidence="3" key="2">
    <citation type="submission" date="2019-10" db="EMBL/GenBank/DDBJ databases">
        <authorList>
            <consortium name="NCBI Genome Project"/>
        </authorList>
    </citation>
    <scope>NUCLEOTIDE SEQUENCE</scope>
    <source>
        <strain evidence="3">NI907</strain>
    </source>
</reference>
<evidence type="ECO:0000313" key="2">
    <source>
        <dbReference type="Proteomes" id="UP000515153"/>
    </source>
</evidence>
<sequence length="105" mass="12080">MLNFRVVPSWTSSAVNCNNCKPPLSHSFLLTRASFVLIAIYVAVTSTPQGNIFTQPPPQHETWFVPVRLPFNLGRIQKKKKKKKKKKKRNRRKVNAYLPVGTVYK</sequence>
<dbReference type="KEGG" id="pgri:PgNI_10448"/>
<reference evidence="2 3" key="1">
    <citation type="journal article" date="2019" name="Mol. Biol. Evol.">
        <title>Blast fungal genomes show frequent chromosomal changes, gene gains and losses, and effector gene turnover.</title>
        <authorList>
            <person name="Gomez Luciano L.B."/>
            <person name="Jason Tsai I."/>
            <person name="Chuma I."/>
            <person name="Tosa Y."/>
            <person name="Chen Y.H."/>
            <person name="Li J.Y."/>
            <person name="Li M.Y."/>
            <person name="Jade Lu M.Y."/>
            <person name="Nakayashiki H."/>
            <person name="Li W.H."/>
        </authorList>
    </citation>
    <scope>NUCLEOTIDE SEQUENCE [LARGE SCALE GENOMIC DNA]</scope>
    <source>
        <strain evidence="2 3">NI907</strain>
    </source>
</reference>
<proteinExistence type="predicted"/>
<evidence type="ECO:0000313" key="3">
    <source>
        <dbReference type="RefSeq" id="XP_030979885.1"/>
    </source>
</evidence>
<reference evidence="3" key="3">
    <citation type="submission" date="2025-08" db="UniProtKB">
        <authorList>
            <consortium name="RefSeq"/>
        </authorList>
    </citation>
    <scope>IDENTIFICATION</scope>
    <source>
        <strain evidence="3">NI907</strain>
    </source>
</reference>
<feature type="region of interest" description="Disordered" evidence="1">
    <location>
        <begin position="76"/>
        <end position="105"/>
    </location>
</feature>
<dbReference type="RefSeq" id="XP_030979885.1">
    <property type="nucleotide sequence ID" value="XM_031130419.1"/>
</dbReference>
<feature type="non-terminal residue" evidence="3">
    <location>
        <position position="105"/>
    </location>
</feature>
<protein>
    <submittedName>
        <fullName evidence="3">Uncharacterized protein</fullName>
    </submittedName>
</protein>
<dbReference type="GeneID" id="41965327"/>
<organism evidence="2 3">
    <name type="scientific">Pyricularia grisea</name>
    <name type="common">Crabgrass-specific blast fungus</name>
    <name type="synonym">Magnaporthe grisea</name>
    <dbReference type="NCBI Taxonomy" id="148305"/>
    <lineage>
        <taxon>Eukaryota</taxon>
        <taxon>Fungi</taxon>
        <taxon>Dikarya</taxon>
        <taxon>Ascomycota</taxon>
        <taxon>Pezizomycotina</taxon>
        <taxon>Sordariomycetes</taxon>
        <taxon>Sordariomycetidae</taxon>
        <taxon>Magnaporthales</taxon>
        <taxon>Pyriculariaceae</taxon>
        <taxon>Pyricularia</taxon>
    </lineage>
</organism>